<evidence type="ECO:0000259" key="1">
    <source>
        <dbReference type="Pfam" id="PF13843"/>
    </source>
</evidence>
<dbReference type="EMBL" id="JANEYF010005497">
    <property type="protein sequence ID" value="KAJ8928034.1"/>
    <property type="molecule type" value="Genomic_DNA"/>
</dbReference>
<dbReference type="AlphaFoldDB" id="A0AAV8WNH0"/>
<keyword evidence="3" id="KW-1185">Reference proteome</keyword>
<name>A0AAV8WNH0_9CUCU</name>
<sequence>MGKNCSDLELSDDEAEYENEFQAPTRDIVRIGADKVGPKTFEIAESHWDNEDDLPLSLFAGTGTKSKFNDIITKKDDIKWCKRDFKNPDIVWNKLLNQSNDEAEVLSPLDYFQKYINDAEFEKMANFTNIYAHQENVHFKPTDAAEIRSLFGLHIAAGCLKFPKVRLFWDKTLCINLFRDTMSRDRFFQLRTNLHCVNNLEIPQNCNDKLYKVRPLYDAIRDRCLQLDLEENLCIDEQIVPFRGQLSIKQYIKNKPTPLGCKNICFVRKIWNNIRFFDISRSFYWFGCRQPKNIWPWSISCPAPVRTNTWRTQIVL</sequence>
<accession>A0AAV8WNH0</accession>
<reference evidence="2" key="1">
    <citation type="journal article" date="2023" name="Insect Mol. Biol.">
        <title>Genome sequencing provides insights into the evolution of gene families encoding plant cell wall-degrading enzymes in longhorned beetles.</title>
        <authorList>
            <person name="Shin N.R."/>
            <person name="Okamura Y."/>
            <person name="Kirsch R."/>
            <person name="Pauchet Y."/>
        </authorList>
    </citation>
    <scope>NUCLEOTIDE SEQUENCE</scope>
    <source>
        <strain evidence="2">RBIC_L_NR</strain>
    </source>
</reference>
<dbReference type="PANTHER" id="PTHR47272:SF1">
    <property type="entry name" value="PIGGYBAC TRANSPOSABLE ELEMENT-DERIVED PROTEIN 3-LIKE"/>
    <property type="match status" value="1"/>
</dbReference>
<comment type="caution">
    <text evidence="2">The sequence shown here is derived from an EMBL/GenBank/DDBJ whole genome shotgun (WGS) entry which is preliminary data.</text>
</comment>
<proteinExistence type="predicted"/>
<dbReference type="PANTHER" id="PTHR47272">
    <property type="entry name" value="DDE_TNP_1_7 DOMAIN-CONTAINING PROTEIN"/>
    <property type="match status" value="1"/>
</dbReference>
<dbReference type="Pfam" id="PF13843">
    <property type="entry name" value="DDE_Tnp_1_7"/>
    <property type="match status" value="1"/>
</dbReference>
<evidence type="ECO:0000313" key="2">
    <source>
        <dbReference type="EMBL" id="KAJ8928034.1"/>
    </source>
</evidence>
<dbReference type="Proteomes" id="UP001162156">
    <property type="component" value="Unassembled WGS sequence"/>
</dbReference>
<protein>
    <recommendedName>
        <fullName evidence="1">PiggyBac transposable element-derived protein domain-containing protein</fullName>
    </recommendedName>
</protein>
<organism evidence="2 3">
    <name type="scientific">Rhamnusium bicolor</name>
    <dbReference type="NCBI Taxonomy" id="1586634"/>
    <lineage>
        <taxon>Eukaryota</taxon>
        <taxon>Metazoa</taxon>
        <taxon>Ecdysozoa</taxon>
        <taxon>Arthropoda</taxon>
        <taxon>Hexapoda</taxon>
        <taxon>Insecta</taxon>
        <taxon>Pterygota</taxon>
        <taxon>Neoptera</taxon>
        <taxon>Endopterygota</taxon>
        <taxon>Coleoptera</taxon>
        <taxon>Polyphaga</taxon>
        <taxon>Cucujiformia</taxon>
        <taxon>Chrysomeloidea</taxon>
        <taxon>Cerambycidae</taxon>
        <taxon>Lepturinae</taxon>
        <taxon>Rhagiini</taxon>
        <taxon>Rhamnusium</taxon>
    </lineage>
</organism>
<dbReference type="InterPro" id="IPR029526">
    <property type="entry name" value="PGBD"/>
</dbReference>
<evidence type="ECO:0000313" key="3">
    <source>
        <dbReference type="Proteomes" id="UP001162156"/>
    </source>
</evidence>
<feature type="domain" description="PiggyBac transposable element-derived protein" evidence="1">
    <location>
        <begin position="107"/>
        <end position="267"/>
    </location>
</feature>
<gene>
    <name evidence="2" type="ORF">NQ314_019445</name>
</gene>